<accession>A0A9P4K8J4</accession>
<dbReference type="Proteomes" id="UP000800093">
    <property type="component" value="Unassembled WGS sequence"/>
</dbReference>
<reference evidence="3" key="1">
    <citation type="journal article" date="2020" name="Stud. Mycol.">
        <title>101 Dothideomycetes genomes: A test case for predicting lifestyles and emergence of pathogens.</title>
        <authorList>
            <person name="Haridas S."/>
            <person name="Albert R."/>
            <person name="Binder M."/>
            <person name="Bloem J."/>
            <person name="LaButti K."/>
            <person name="Salamov A."/>
            <person name="Andreopoulos B."/>
            <person name="Baker S."/>
            <person name="Barry K."/>
            <person name="Bills G."/>
            <person name="Bluhm B."/>
            <person name="Cannon C."/>
            <person name="Castanera R."/>
            <person name="Culley D."/>
            <person name="Daum C."/>
            <person name="Ezra D."/>
            <person name="Gonzalez J."/>
            <person name="Henrissat B."/>
            <person name="Kuo A."/>
            <person name="Liang C."/>
            <person name="Lipzen A."/>
            <person name="Lutzoni F."/>
            <person name="Magnuson J."/>
            <person name="Mondo S."/>
            <person name="Nolan M."/>
            <person name="Ohm R."/>
            <person name="Pangilinan J."/>
            <person name="Park H.-J."/>
            <person name="Ramirez L."/>
            <person name="Alfaro M."/>
            <person name="Sun H."/>
            <person name="Tritt A."/>
            <person name="Yoshinaga Y."/>
            <person name="Zwiers L.-H."/>
            <person name="Turgeon B."/>
            <person name="Goodwin S."/>
            <person name="Spatafora J."/>
            <person name="Crous P."/>
            <person name="Grigoriev I."/>
        </authorList>
    </citation>
    <scope>NUCLEOTIDE SEQUENCE [LARGE SCALE GENOMIC DNA]</scope>
    <source>
        <strain evidence="3">CBS 304.66</strain>
    </source>
</reference>
<gene>
    <name evidence="2" type="ORF">CC78DRAFT_617092</name>
</gene>
<feature type="transmembrane region" description="Helical" evidence="1">
    <location>
        <begin position="112"/>
        <end position="132"/>
    </location>
</feature>
<feature type="transmembrane region" description="Helical" evidence="1">
    <location>
        <begin position="36"/>
        <end position="56"/>
    </location>
</feature>
<sequence>MSELQSDLVHRGIWIDLSKGSLMGKTITTDAKTGTIIIALLAVLSSMATTHLWNLFTFIVHQVRATGHPADGLYRQQQALLCTSPQPSSVMADHIKLWWFWRRKTDRAFMRSIFHFVIAFAFFLGALAASVFSSSVISGSTIQVLVNSKACGYFSLGTDEIWEVALDGYWKRLEPASRRLTEECYLNNGSLPTICNMLAKPKISMTREWVPCPFSPAMCEGGILPTVSLDSGLLDLNEAFGLNLPASDQVQFRKRTTCSVLPLDGHTAIVNASELPSLDTPYLPGAQFLLLHYGISKDLTIEDWPNATFIVNLAKVNASEDYAVRVASDEFFNPINGMKTTDAGLLLVMVTKNTVSYRHPIDDPVFSAHKAIKYRTYTYPNDTEYASDEPLSVLGCTEQYQFCTAQESCTKLGRLPNRGWADTHPDATDLQRAVLKHLININSVFHLLNIRNLRASSQLRSGLGTSLPNDQWVNEVIGWESSIWAQLQIAIPDYAIGLASRYPVSDAYIQPPSTPAQKQLCGMQKMPKSGGFVNINVFGFSFIIAFASLVTILDMTLLKFLIHLGKFRRVLSPRLDRWIQDGVLQLQRRAYEAQGQGTWEHLDDEIPVTETKELLTELPVAALPTLDSVFWRHKLQKSATFHSLMTQDGSLKDEVVNTRPRSM</sequence>
<feature type="transmembrane region" description="Helical" evidence="1">
    <location>
        <begin position="537"/>
        <end position="562"/>
    </location>
</feature>
<proteinExistence type="predicted"/>
<evidence type="ECO:0000313" key="3">
    <source>
        <dbReference type="Proteomes" id="UP000800093"/>
    </source>
</evidence>
<dbReference type="EMBL" id="ML986619">
    <property type="protein sequence ID" value="KAF2264053.1"/>
    <property type="molecule type" value="Genomic_DNA"/>
</dbReference>
<dbReference type="OrthoDB" id="3540210at2759"/>
<keyword evidence="1" id="KW-0812">Transmembrane</keyword>
<evidence type="ECO:0000313" key="2">
    <source>
        <dbReference type="EMBL" id="KAF2264053.1"/>
    </source>
</evidence>
<keyword evidence="1" id="KW-0472">Membrane</keyword>
<name>A0A9P4K8J4_9PLEO</name>
<comment type="caution">
    <text evidence="2">The sequence shown here is derived from an EMBL/GenBank/DDBJ whole genome shotgun (WGS) entry which is preliminary data.</text>
</comment>
<dbReference type="AlphaFoldDB" id="A0A9P4K8J4"/>
<evidence type="ECO:0000256" key="1">
    <source>
        <dbReference type="SAM" id="Phobius"/>
    </source>
</evidence>
<organism evidence="2 3">
    <name type="scientific">Lojkania enalia</name>
    <dbReference type="NCBI Taxonomy" id="147567"/>
    <lineage>
        <taxon>Eukaryota</taxon>
        <taxon>Fungi</taxon>
        <taxon>Dikarya</taxon>
        <taxon>Ascomycota</taxon>
        <taxon>Pezizomycotina</taxon>
        <taxon>Dothideomycetes</taxon>
        <taxon>Pleosporomycetidae</taxon>
        <taxon>Pleosporales</taxon>
        <taxon>Pleosporales incertae sedis</taxon>
        <taxon>Lojkania</taxon>
    </lineage>
</organism>
<protein>
    <submittedName>
        <fullName evidence="2">Uncharacterized protein</fullName>
    </submittedName>
</protein>
<keyword evidence="3" id="KW-1185">Reference proteome</keyword>
<keyword evidence="1" id="KW-1133">Transmembrane helix</keyword>